<reference evidence="7 8" key="1">
    <citation type="submission" date="2023-03" db="EMBL/GenBank/DDBJ databases">
        <title>High-quality genome of Scylla paramamosain provides insights in environmental adaptation.</title>
        <authorList>
            <person name="Zhang L."/>
        </authorList>
    </citation>
    <scope>NUCLEOTIDE SEQUENCE [LARGE SCALE GENOMIC DNA]</scope>
    <source>
        <strain evidence="7">LZ_2023a</strain>
        <tissue evidence="7">Muscle</tissue>
    </source>
</reference>
<sequence length="183" mass="21118">MSRMVGILKAIANRYPVTRGIATYSLLLPASNITQQLLDPHRKKYDPYETLHFGVFGACILAPSLYCWVCMANVIVRVETLKGAVLKAIIEQFTWAPFAYAQFYVCINLMEGKSWEECINQCRSKIPQTWKTGICIWPLIQTVNFWIIPMKHRVSFVAFFSYLWNTFLSYMHHKLVAAKDIKG</sequence>
<protein>
    <recommendedName>
        <fullName evidence="9">Mpv17-like protein</fullName>
    </recommendedName>
</protein>
<evidence type="ECO:0000256" key="2">
    <source>
        <dbReference type="ARBA" id="ARBA00006824"/>
    </source>
</evidence>
<accession>A0AAW0V774</accession>
<comment type="caution">
    <text evidence="7">The sequence shown here is derived from an EMBL/GenBank/DDBJ whole genome shotgun (WGS) entry which is preliminary data.</text>
</comment>
<keyword evidence="8" id="KW-1185">Reference proteome</keyword>
<name>A0AAW0V774_SCYPA</name>
<dbReference type="InterPro" id="IPR007248">
    <property type="entry name" value="Mpv17_PMP22"/>
</dbReference>
<dbReference type="Pfam" id="PF04117">
    <property type="entry name" value="Mpv17_PMP22"/>
    <property type="match status" value="1"/>
</dbReference>
<gene>
    <name evidence="7" type="ORF">O3P69_002095</name>
</gene>
<feature type="transmembrane region" description="Helical" evidence="6">
    <location>
        <begin position="21"/>
        <end position="38"/>
    </location>
</feature>
<dbReference type="EMBL" id="JARAKH010000001">
    <property type="protein sequence ID" value="KAK8407301.1"/>
    <property type="molecule type" value="Genomic_DNA"/>
</dbReference>
<dbReference type="GO" id="GO:0016020">
    <property type="term" value="C:membrane"/>
    <property type="evidence" value="ECO:0007669"/>
    <property type="project" value="UniProtKB-SubCell"/>
</dbReference>
<comment type="subcellular location">
    <subcellularLocation>
        <location evidence="1">Membrane</location>
        <topology evidence="1">Multi-pass membrane protein</topology>
    </subcellularLocation>
</comment>
<dbReference type="Proteomes" id="UP001487740">
    <property type="component" value="Unassembled WGS sequence"/>
</dbReference>
<evidence type="ECO:0000313" key="7">
    <source>
        <dbReference type="EMBL" id="KAK8407301.1"/>
    </source>
</evidence>
<dbReference type="PANTHER" id="PTHR11266:SF75">
    <property type="entry name" value="IP10007P-RELATED"/>
    <property type="match status" value="1"/>
</dbReference>
<comment type="similarity">
    <text evidence="2 6">Belongs to the peroxisomal membrane protein PXMP2/4 family.</text>
</comment>
<dbReference type="PANTHER" id="PTHR11266">
    <property type="entry name" value="PEROXISOMAL MEMBRANE PROTEIN 2, PXMP2 MPV17"/>
    <property type="match status" value="1"/>
</dbReference>
<keyword evidence="4 6" id="KW-1133">Transmembrane helix</keyword>
<dbReference type="AlphaFoldDB" id="A0AAW0V774"/>
<keyword evidence="3 6" id="KW-0812">Transmembrane</keyword>
<keyword evidence="5 6" id="KW-0472">Membrane</keyword>
<organism evidence="7 8">
    <name type="scientific">Scylla paramamosain</name>
    <name type="common">Mud crab</name>
    <dbReference type="NCBI Taxonomy" id="85552"/>
    <lineage>
        <taxon>Eukaryota</taxon>
        <taxon>Metazoa</taxon>
        <taxon>Ecdysozoa</taxon>
        <taxon>Arthropoda</taxon>
        <taxon>Crustacea</taxon>
        <taxon>Multicrustacea</taxon>
        <taxon>Malacostraca</taxon>
        <taxon>Eumalacostraca</taxon>
        <taxon>Eucarida</taxon>
        <taxon>Decapoda</taxon>
        <taxon>Pleocyemata</taxon>
        <taxon>Brachyura</taxon>
        <taxon>Eubrachyura</taxon>
        <taxon>Portunoidea</taxon>
        <taxon>Portunidae</taxon>
        <taxon>Portuninae</taxon>
        <taxon>Scylla</taxon>
    </lineage>
</organism>
<evidence type="ECO:0008006" key="9">
    <source>
        <dbReference type="Google" id="ProtNLM"/>
    </source>
</evidence>
<evidence type="ECO:0000256" key="5">
    <source>
        <dbReference type="ARBA" id="ARBA00023136"/>
    </source>
</evidence>
<feature type="transmembrane region" description="Helical" evidence="6">
    <location>
        <begin position="154"/>
        <end position="172"/>
    </location>
</feature>
<evidence type="ECO:0000256" key="4">
    <source>
        <dbReference type="ARBA" id="ARBA00022989"/>
    </source>
</evidence>
<proteinExistence type="inferred from homology"/>
<evidence type="ECO:0000256" key="6">
    <source>
        <dbReference type="RuleBase" id="RU363053"/>
    </source>
</evidence>
<evidence type="ECO:0000256" key="1">
    <source>
        <dbReference type="ARBA" id="ARBA00004141"/>
    </source>
</evidence>
<evidence type="ECO:0000256" key="3">
    <source>
        <dbReference type="ARBA" id="ARBA00022692"/>
    </source>
</evidence>
<evidence type="ECO:0000313" key="8">
    <source>
        <dbReference type="Proteomes" id="UP001487740"/>
    </source>
</evidence>
<dbReference type="GO" id="GO:0005739">
    <property type="term" value="C:mitochondrion"/>
    <property type="evidence" value="ECO:0007669"/>
    <property type="project" value="TreeGrafter"/>
</dbReference>
<feature type="transmembrane region" description="Helical" evidence="6">
    <location>
        <begin position="50"/>
        <end position="76"/>
    </location>
</feature>